<feature type="compositionally biased region" description="Low complexity" evidence="2">
    <location>
        <begin position="66"/>
        <end position="84"/>
    </location>
</feature>
<dbReference type="InterPro" id="IPR051477">
    <property type="entry name" value="Expansin_CellWall"/>
</dbReference>
<evidence type="ECO:0000256" key="3">
    <source>
        <dbReference type="SAM" id="SignalP"/>
    </source>
</evidence>
<dbReference type="PANTHER" id="PTHR31836:SF28">
    <property type="entry name" value="SRCR DOMAIN-CONTAINING PROTEIN-RELATED"/>
    <property type="match status" value="1"/>
</dbReference>
<dbReference type="SUPFAM" id="SSF50685">
    <property type="entry name" value="Barwin-like endoglucanases"/>
    <property type="match status" value="1"/>
</dbReference>
<proteinExistence type="predicted"/>
<keyword evidence="6" id="KW-1185">Reference proteome</keyword>
<name>A0AAD6J4Z1_DREDA</name>
<dbReference type="CDD" id="cd22191">
    <property type="entry name" value="DPBB_RlpA_EXP_N-like"/>
    <property type="match status" value="1"/>
</dbReference>
<evidence type="ECO:0000313" key="5">
    <source>
        <dbReference type="EMBL" id="KAJ6264320.1"/>
    </source>
</evidence>
<evidence type="ECO:0000256" key="1">
    <source>
        <dbReference type="ARBA" id="ARBA00022729"/>
    </source>
</evidence>
<dbReference type="AlphaFoldDB" id="A0AAD6J4Z1"/>
<reference evidence="5" key="1">
    <citation type="submission" date="2023-01" db="EMBL/GenBank/DDBJ databases">
        <title>The chitinases involved in constricting ring structure development in the nematode-trapping fungus Drechslerella dactyloides.</title>
        <authorList>
            <person name="Wang R."/>
            <person name="Zhang L."/>
            <person name="Tang P."/>
            <person name="Li S."/>
            <person name="Liang L."/>
        </authorList>
    </citation>
    <scope>NUCLEOTIDE SEQUENCE</scope>
    <source>
        <strain evidence="5">YMF1.00031</strain>
    </source>
</reference>
<feature type="region of interest" description="Disordered" evidence="2">
    <location>
        <begin position="54"/>
        <end position="84"/>
    </location>
</feature>
<dbReference type="InterPro" id="IPR009009">
    <property type="entry name" value="RlpA-like_DPBB"/>
</dbReference>
<feature type="region of interest" description="Disordered" evidence="2">
    <location>
        <begin position="128"/>
        <end position="152"/>
    </location>
</feature>
<organism evidence="5 6">
    <name type="scientific">Drechslerella dactyloides</name>
    <name type="common">Nematode-trapping fungus</name>
    <name type="synonym">Arthrobotrys dactyloides</name>
    <dbReference type="NCBI Taxonomy" id="74499"/>
    <lineage>
        <taxon>Eukaryota</taxon>
        <taxon>Fungi</taxon>
        <taxon>Dikarya</taxon>
        <taxon>Ascomycota</taxon>
        <taxon>Pezizomycotina</taxon>
        <taxon>Orbiliomycetes</taxon>
        <taxon>Orbiliales</taxon>
        <taxon>Orbiliaceae</taxon>
        <taxon>Drechslerella</taxon>
    </lineage>
</organism>
<dbReference type="EMBL" id="JAQGDS010000001">
    <property type="protein sequence ID" value="KAJ6264320.1"/>
    <property type="molecule type" value="Genomic_DNA"/>
</dbReference>
<evidence type="ECO:0000256" key="2">
    <source>
        <dbReference type="SAM" id="MobiDB-lite"/>
    </source>
</evidence>
<comment type="caution">
    <text evidence="5">The sequence shown here is derived from an EMBL/GenBank/DDBJ whole genome shotgun (WGS) entry which is preliminary data.</text>
</comment>
<feature type="domain" description="RlpA-like protein double-psi beta-barrel" evidence="4">
    <location>
        <begin position="155"/>
        <end position="265"/>
    </location>
</feature>
<evidence type="ECO:0000259" key="4">
    <source>
        <dbReference type="Pfam" id="PF03330"/>
    </source>
</evidence>
<protein>
    <recommendedName>
        <fullName evidence="4">RlpA-like protein double-psi beta-barrel domain-containing protein</fullName>
    </recommendedName>
</protein>
<feature type="compositionally biased region" description="Gly residues" evidence="2">
    <location>
        <begin position="143"/>
        <end position="152"/>
    </location>
</feature>
<dbReference type="Pfam" id="PF03330">
    <property type="entry name" value="DPBB_1"/>
    <property type="match status" value="1"/>
</dbReference>
<sequence length="269" mass="27731">MQLGNKSVLALMAVLELVAAGTPVELRQKHQDAVVLVKQEILEIVGYTATVWVQPPPPSETPAPETPVVEAPPVETPETQTPEAEIPAVETPVVETPAVETPAVEIPVPIMEPVVAQPSEAPVVVPVAPVASPTPQPQPEQPSGGGGGGSGDYSGKATYYDAGLGSCGETHSNGDMICALAKSTMARTAGANPNLNPMCGTMIRVRSAANPGGINVKIVDTCPGSNDRTLTSGIMLPQSGPYDLDLSPAAFDLLGDQTAGVIDITWDYV</sequence>
<feature type="compositionally biased region" description="Pro residues" evidence="2">
    <location>
        <begin position="54"/>
        <end position="65"/>
    </location>
</feature>
<dbReference type="Proteomes" id="UP001221413">
    <property type="component" value="Unassembled WGS sequence"/>
</dbReference>
<accession>A0AAD6J4Z1</accession>
<feature type="signal peptide" evidence="3">
    <location>
        <begin position="1"/>
        <end position="20"/>
    </location>
</feature>
<dbReference type="PANTHER" id="PTHR31836">
    <property type="match status" value="1"/>
</dbReference>
<dbReference type="Gene3D" id="2.40.40.10">
    <property type="entry name" value="RlpA-like domain"/>
    <property type="match status" value="1"/>
</dbReference>
<feature type="chain" id="PRO_5042224358" description="RlpA-like protein double-psi beta-barrel domain-containing protein" evidence="3">
    <location>
        <begin position="21"/>
        <end position="269"/>
    </location>
</feature>
<evidence type="ECO:0000313" key="6">
    <source>
        <dbReference type="Proteomes" id="UP001221413"/>
    </source>
</evidence>
<dbReference type="InterPro" id="IPR036908">
    <property type="entry name" value="RlpA-like_sf"/>
</dbReference>
<keyword evidence="1 3" id="KW-0732">Signal</keyword>
<gene>
    <name evidence="5" type="ORF">Dda_0465</name>
</gene>